<gene>
    <name evidence="5" type="ORF">SCALIN_C10_0023</name>
</gene>
<dbReference type="Gene3D" id="3.40.640.10">
    <property type="entry name" value="Type I PLP-dependent aspartate aminotransferase-like (Major domain)"/>
    <property type="match status" value="1"/>
</dbReference>
<evidence type="ECO:0000256" key="1">
    <source>
        <dbReference type="ARBA" id="ARBA00037999"/>
    </source>
</evidence>
<comment type="similarity">
    <text evidence="1 4">Belongs to the DegT/DnrJ/EryC1 family.</text>
</comment>
<keyword evidence="5" id="KW-0032">Aminotransferase</keyword>
<evidence type="ECO:0000256" key="3">
    <source>
        <dbReference type="PIRSR" id="PIRSR000390-2"/>
    </source>
</evidence>
<keyword evidence="3 4" id="KW-0663">Pyridoxal phosphate</keyword>
<dbReference type="InterPro" id="IPR015424">
    <property type="entry name" value="PyrdxlP-dep_Trfase"/>
</dbReference>
<protein>
    <submittedName>
        <fullName evidence="5">DegT/DnrJ/EryC1/StrS aminotransferase</fullName>
    </submittedName>
</protein>
<proteinExistence type="inferred from homology"/>
<dbReference type="PANTHER" id="PTHR30244:SF34">
    <property type="entry name" value="DTDP-4-AMINO-4,6-DIDEOXYGALACTOSE TRANSAMINASE"/>
    <property type="match status" value="1"/>
</dbReference>
<dbReference type="Gene3D" id="3.90.1150.10">
    <property type="entry name" value="Aspartate Aminotransferase, domain 1"/>
    <property type="match status" value="1"/>
</dbReference>
<name>A0A286TWI8_9BACT</name>
<feature type="modified residue" description="N6-(pyridoxal phosphate)lysine" evidence="3">
    <location>
        <position position="185"/>
    </location>
</feature>
<dbReference type="EMBL" id="BAOS01000010">
    <property type="protein sequence ID" value="GAX60263.1"/>
    <property type="molecule type" value="Genomic_DNA"/>
</dbReference>
<evidence type="ECO:0000256" key="4">
    <source>
        <dbReference type="RuleBase" id="RU004508"/>
    </source>
</evidence>
<dbReference type="GO" id="GO:0030170">
    <property type="term" value="F:pyridoxal phosphate binding"/>
    <property type="evidence" value="ECO:0007669"/>
    <property type="project" value="TreeGrafter"/>
</dbReference>
<dbReference type="InterPro" id="IPR000653">
    <property type="entry name" value="DegT/StrS_aminotransferase"/>
</dbReference>
<evidence type="ECO:0000313" key="5">
    <source>
        <dbReference type="EMBL" id="GAX60263.1"/>
    </source>
</evidence>
<dbReference type="RefSeq" id="WP_096893551.1">
    <property type="nucleotide sequence ID" value="NZ_BAOS01000010.1"/>
</dbReference>
<dbReference type="InterPro" id="IPR015422">
    <property type="entry name" value="PyrdxlP-dep_Trfase_small"/>
</dbReference>
<dbReference type="InterPro" id="IPR015421">
    <property type="entry name" value="PyrdxlP-dep_Trfase_major"/>
</dbReference>
<evidence type="ECO:0000256" key="2">
    <source>
        <dbReference type="PIRSR" id="PIRSR000390-1"/>
    </source>
</evidence>
<dbReference type="OrthoDB" id="9810913at2"/>
<organism evidence="5 6">
    <name type="scientific">Candidatus Scalindua japonica</name>
    <dbReference type="NCBI Taxonomy" id="1284222"/>
    <lineage>
        <taxon>Bacteria</taxon>
        <taxon>Pseudomonadati</taxon>
        <taxon>Planctomycetota</taxon>
        <taxon>Candidatus Brocadiia</taxon>
        <taxon>Candidatus Brocadiales</taxon>
        <taxon>Candidatus Scalinduaceae</taxon>
        <taxon>Candidatus Scalindua</taxon>
    </lineage>
</organism>
<dbReference type="PIRSF" id="PIRSF000390">
    <property type="entry name" value="PLP_StrS"/>
    <property type="match status" value="1"/>
</dbReference>
<feature type="active site" description="Proton acceptor" evidence="2">
    <location>
        <position position="185"/>
    </location>
</feature>
<dbReference type="Proteomes" id="UP000218542">
    <property type="component" value="Unassembled WGS sequence"/>
</dbReference>
<keyword evidence="5" id="KW-0808">Transferase</keyword>
<dbReference type="GO" id="GO:0000271">
    <property type="term" value="P:polysaccharide biosynthetic process"/>
    <property type="evidence" value="ECO:0007669"/>
    <property type="project" value="TreeGrafter"/>
</dbReference>
<dbReference type="PANTHER" id="PTHR30244">
    <property type="entry name" value="TRANSAMINASE"/>
    <property type="match status" value="1"/>
</dbReference>
<dbReference type="CDD" id="cd00616">
    <property type="entry name" value="AHBA_syn"/>
    <property type="match status" value="1"/>
</dbReference>
<evidence type="ECO:0000313" key="6">
    <source>
        <dbReference type="Proteomes" id="UP000218542"/>
    </source>
</evidence>
<dbReference type="AlphaFoldDB" id="A0A286TWI8"/>
<sequence>MKRNTFLPFSRPDIGQEEIDAVVDVLSSGWITSGPKVEAFEKAFAEYVGSPYALALSSCTAGLHLAIALLDLKPGDEVITASLTWPATVNMIHLCGGRPVFVDVERDTVNLDVSWVEAAITEQTRAVIPVHFAGQACDLNGLRNVCKSRGIALIEDAAHAIGSEYEGNRIGSSDNIAVFSFHPIKNMTTGEGGMITTHDKDTYERLRLLRFHGVDKDAWKRYGSAEKEGYDLLLPGWKYNMTDIQAAIGLTQLKRLDNMIERREKLTMLYDELLKDVRELTLPGYVSYSVRHACHLYTVIVDRDKAGITRDEFMQEMKKQNIGTGLHFLAAHKLLFYRKHYPIPDGLLPETEYISERIVSLPLYPCMKETDVQDVVFAIKDILTKCKK</sequence>
<dbReference type="Pfam" id="PF01041">
    <property type="entry name" value="DegT_DnrJ_EryC1"/>
    <property type="match status" value="1"/>
</dbReference>
<dbReference type="GO" id="GO:0008483">
    <property type="term" value="F:transaminase activity"/>
    <property type="evidence" value="ECO:0007669"/>
    <property type="project" value="UniProtKB-KW"/>
</dbReference>
<accession>A0A286TWI8</accession>
<dbReference type="SUPFAM" id="SSF53383">
    <property type="entry name" value="PLP-dependent transferases"/>
    <property type="match status" value="1"/>
</dbReference>
<reference evidence="5 6" key="1">
    <citation type="journal article" date="2017" name="Environ. Microbiol. Rep.">
        <title>Genetic diversity of marine anaerobic ammonium-oxidizing bacteria as revealed by genomic and proteomic analyses of 'Candidatus Scalindua japonica'.</title>
        <authorList>
            <person name="Oshiki M."/>
            <person name="Mizuto K."/>
            <person name="Kimura Z."/>
            <person name="Kindaichi T."/>
            <person name="Satoh H."/>
            <person name="Okabe S."/>
        </authorList>
    </citation>
    <scope>NUCLEOTIDE SEQUENCE [LARGE SCALE GENOMIC DNA]</scope>
    <source>
        <strain evidence="6">husup-a2</strain>
    </source>
</reference>
<comment type="caution">
    <text evidence="5">The sequence shown here is derived from an EMBL/GenBank/DDBJ whole genome shotgun (WGS) entry which is preliminary data.</text>
</comment>
<keyword evidence="6" id="KW-1185">Reference proteome</keyword>